<name>A0A916SWP2_9SPHN</name>
<dbReference type="EMBL" id="BMIH01000001">
    <property type="protein sequence ID" value="GGB21489.1"/>
    <property type="molecule type" value="Genomic_DNA"/>
</dbReference>
<keyword evidence="2" id="KW-1185">Reference proteome</keyword>
<proteinExistence type="predicted"/>
<reference evidence="1" key="1">
    <citation type="journal article" date="2014" name="Int. J. Syst. Evol. Microbiol.">
        <title>Complete genome sequence of Corynebacterium casei LMG S-19264T (=DSM 44701T), isolated from a smear-ripened cheese.</title>
        <authorList>
            <consortium name="US DOE Joint Genome Institute (JGI-PGF)"/>
            <person name="Walter F."/>
            <person name="Albersmeier A."/>
            <person name="Kalinowski J."/>
            <person name="Ruckert C."/>
        </authorList>
    </citation>
    <scope>NUCLEOTIDE SEQUENCE</scope>
    <source>
        <strain evidence="1">CGMCC 1.15330</strain>
    </source>
</reference>
<dbReference type="RefSeq" id="WP_188657469.1">
    <property type="nucleotide sequence ID" value="NZ_BMIH01000001.1"/>
</dbReference>
<gene>
    <name evidence="1" type="ORF">GCM10011380_08830</name>
</gene>
<accession>A0A916SWP2</accession>
<evidence type="ECO:0000313" key="2">
    <source>
        <dbReference type="Proteomes" id="UP000623067"/>
    </source>
</evidence>
<dbReference type="AlphaFoldDB" id="A0A916SWP2"/>
<comment type="caution">
    <text evidence="1">The sequence shown here is derived from an EMBL/GenBank/DDBJ whole genome shotgun (WGS) entry which is preliminary data.</text>
</comment>
<evidence type="ECO:0008006" key="3">
    <source>
        <dbReference type="Google" id="ProtNLM"/>
    </source>
</evidence>
<protein>
    <recommendedName>
        <fullName evidence="3">HK97 gp10 family phage protein</fullName>
    </recommendedName>
</protein>
<reference evidence="1" key="2">
    <citation type="submission" date="2020-09" db="EMBL/GenBank/DDBJ databases">
        <authorList>
            <person name="Sun Q."/>
            <person name="Zhou Y."/>
        </authorList>
    </citation>
    <scope>NUCLEOTIDE SEQUENCE</scope>
    <source>
        <strain evidence="1">CGMCC 1.15330</strain>
    </source>
</reference>
<sequence>MPTVKGQEAVDRFFETLPAEIETKLLRGAARSGAHVIAGEAKLRTWSDDIRDGVRVKTRAAPDRVSGIVTIVGQWPRSLAIWAEHGTSPHVITTRKGSLVVDAKLVGRTVDHPGARREPFLRPALDTKLGEAVSAAQAYINSRVTPAGIVGPADTEDDEA</sequence>
<evidence type="ECO:0000313" key="1">
    <source>
        <dbReference type="EMBL" id="GGB21489.1"/>
    </source>
</evidence>
<dbReference type="Proteomes" id="UP000623067">
    <property type="component" value="Unassembled WGS sequence"/>
</dbReference>
<organism evidence="1 2">
    <name type="scientific">Sphingomonas metalli</name>
    <dbReference type="NCBI Taxonomy" id="1779358"/>
    <lineage>
        <taxon>Bacteria</taxon>
        <taxon>Pseudomonadati</taxon>
        <taxon>Pseudomonadota</taxon>
        <taxon>Alphaproteobacteria</taxon>
        <taxon>Sphingomonadales</taxon>
        <taxon>Sphingomonadaceae</taxon>
        <taxon>Sphingomonas</taxon>
    </lineage>
</organism>